<dbReference type="PANTHER" id="PTHR23517:SF13">
    <property type="entry name" value="MAJOR FACILITATOR SUPERFAMILY MFS_1"/>
    <property type="match status" value="1"/>
</dbReference>
<dbReference type="Gene3D" id="1.20.1250.20">
    <property type="entry name" value="MFS general substrate transporter like domains"/>
    <property type="match status" value="1"/>
</dbReference>
<keyword evidence="3" id="KW-1003">Cell membrane</keyword>
<feature type="transmembrane region" description="Helical" evidence="7">
    <location>
        <begin position="117"/>
        <end position="136"/>
    </location>
</feature>
<dbReference type="SUPFAM" id="SSF103473">
    <property type="entry name" value="MFS general substrate transporter"/>
    <property type="match status" value="1"/>
</dbReference>
<dbReference type="PANTHER" id="PTHR23517">
    <property type="entry name" value="RESISTANCE PROTEIN MDTM, PUTATIVE-RELATED-RELATED"/>
    <property type="match status" value="1"/>
</dbReference>
<evidence type="ECO:0000256" key="1">
    <source>
        <dbReference type="ARBA" id="ARBA00004651"/>
    </source>
</evidence>
<dbReference type="PROSITE" id="PS50850">
    <property type="entry name" value="MFS"/>
    <property type="match status" value="1"/>
</dbReference>
<keyword evidence="10" id="KW-1185">Reference proteome</keyword>
<feature type="domain" description="Major facilitator superfamily (MFS) profile" evidence="8">
    <location>
        <begin position="21"/>
        <end position="402"/>
    </location>
</feature>
<accession>A0ABS4MWN3</accession>
<keyword evidence="4 7" id="KW-0812">Transmembrane</keyword>
<feature type="transmembrane region" description="Helical" evidence="7">
    <location>
        <begin position="50"/>
        <end position="75"/>
    </location>
</feature>
<organism evidence="9 10">
    <name type="scientific">Streptomyces iranensis</name>
    <dbReference type="NCBI Taxonomy" id="576784"/>
    <lineage>
        <taxon>Bacteria</taxon>
        <taxon>Bacillati</taxon>
        <taxon>Actinomycetota</taxon>
        <taxon>Actinomycetes</taxon>
        <taxon>Kitasatosporales</taxon>
        <taxon>Streptomycetaceae</taxon>
        <taxon>Streptomyces</taxon>
        <taxon>Streptomyces violaceusniger group</taxon>
    </lineage>
</organism>
<keyword evidence="5 7" id="KW-1133">Transmembrane helix</keyword>
<evidence type="ECO:0000313" key="9">
    <source>
        <dbReference type="EMBL" id="MBP2064146.1"/>
    </source>
</evidence>
<dbReference type="InterPro" id="IPR036259">
    <property type="entry name" value="MFS_trans_sf"/>
</dbReference>
<evidence type="ECO:0000256" key="5">
    <source>
        <dbReference type="ARBA" id="ARBA00022989"/>
    </source>
</evidence>
<evidence type="ECO:0000256" key="2">
    <source>
        <dbReference type="ARBA" id="ARBA00022448"/>
    </source>
</evidence>
<evidence type="ECO:0000256" key="3">
    <source>
        <dbReference type="ARBA" id="ARBA00022475"/>
    </source>
</evidence>
<evidence type="ECO:0000256" key="7">
    <source>
        <dbReference type="SAM" id="Phobius"/>
    </source>
</evidence>
<dbReference type="Proteomes" id="UP000756710">
    <property type="component" value="Unassembled WGS sequence"/>
</dbReference>
<reference evidence="9 10" key="1">
    <citation type="submission" date="2021-03" db="EMBL/GenBank/DDBJ databases">
        <title>Genomic Encyclopedia of Type Strains, Phase IV (KMG-IV): sequencing the most valuable type-strain genomes for metagenomic binning, comparative biology and taxonomic classification.</title>
        <authorList>
            <person name="Goeker M."/>
        </authorList>
    </citation>
    <scope>NUCLEOTIDE SEQUENCE [LARGE SCALE GENOMIC DNA]</scope>
    <source>
        <strain evidence="9 10">DSM 41954</strain>
    </source>
</reference>
<feature type="transmembrane region" description="Helical" evidence="7">
    <location>
        <begin position="347"/>
        <end position="372"/>
    </location>
</feature>
<evidence type="ECO:0000256" key="4">
    <source>
        <dbReference type="ARBA" id="ARBA00022692"/>
    </source>
</evidence>
<evidence type="ECO:0000256" key="6">
    <source>
        <dbReference type="ARBA" id="ARBA00023136"/>
    </source>
</evidence>
<dbReference type="InterPro" id="IPR020846">
    <property type="entry name" value="MFS_dom"/>
</dbReference>
<name>A0ABS4MWN3_9ACTN</name>
<evidence type="ECO:0000313" key="10">
    <source>
        <dbReference type="Proteomes" id="UP000756710"/>
    </source>
</evidence>
<protein>
    <submittedName>
        <fullName evidence="9">MFS family permease</fullName>
    </submittedName>
</protein>
<feature type="transmembrane region" description="Helical" evidence="7">
    <location>
        <begin position="221"/>
        <end position="243"/>
    </location>
</feature>
<proteinExistence type="predicted"/>
<sequence>MESGRMDSRRSDVDDGERGWPFLAAAYAFVVTMCGTTLPTPLYSLYQREFGFSSFMVTVIFAVYAAGVIVALLLLGSVSDFVGRRPVMLAALVLSGLSAVCFLLAQGLPELFAGRTLSGLSAGLATGTATVTVIELAPEHRRRGATLLATGANLGGLGLGPLLAGVLAQYAPAPLKLVFVVDLVLVAVSAAVVLALPETVRKRSRPPLRPQRLRVPKEMRSTFAAAAMAGFAGFATLGLFTSVSPTFLSEVEGESNLAVAGAVAFSVFAASVAGQVLGRRLGPGRSLPGGCAVLVAGMAAIAVSLAIASLELLVLGAVIAGTGQGLSFHAAVRVVTESSPADHRAEVTSALFVLMYLAISIPVIGVGALTVAVGLRSAGLIFTGCVALLAVATLLRLRALSAEAPGR</sequence>
<evidence type="ECO:0000259" key="8">
    <source>
        <dbReference type="PROSITE" id="PS50850"/>
    </source>
</evidence>
<feature type="transmembrane region" description="Helical" evidence="7">
    <location>
        <begin position="177"/>
        <end position="200"/>
    </location>
</feature>
<keyword evidence="6 7" id="KW-0472">Membrane</keyword>
<feature type="transmembrane region" description="Helical" evidence="7">
    <location>
        <begin position="87"/>
        <end position="105"/>
    </location>
</feature>
<comment type="caution">
    <text evidence="9">The sequence shown here is derived from an EMBL/GenBank/DDBJ whole genome shotgun (WGS) entry which is preliminary data.</text>
</comment>
<feature type="transmembrane region" description="Helical" evidence="7">
    <location>
        <begin position="289"/>
        <end position="307"/>
    </location>
</feature>
<dbReference type="InterPro" id="IPR011701">
    <property type="entry name" value="MFS"/>
</dbReference>
<dbReference type="InterPro" id="IPR050171">
    <property type="entry name" value="MFS_Transporters"/>
</dbReference>
<feature type="transmembrane region" description="Helical" evidence="7">
    <location>
        <begin position="313"/>
        <end position="335"/>
    </location>
</feature>
<feature type="transmembrane region" description="Helical" evidence="7">
    <location>
        <begin position="148"/>
        <end position="171"/>
    </location>
</feature>
<comment type="subcellular location">
    <subcellularLocation>
        <location evidence="1">Cell membrane</location>
        <topology evidence="1">Multi-pass membrane protein</topology>
    </subcellularLocation>
</comment>
<gene>
    <name evidence="9" type="ORF">J2Z30_005169</name>
</gene>
<feature type="transmembrane region" description="Helical" evidence="7">
    <location>
        <begin position="20"/>
        <end position="38"/>
    </location>
</feature>
<feature type="transmembrane region" description="Helical" evidence="7">
    <location>
        <begin position="378"/>
        <end position="397"/>
    </location>
</feature>
<dbReference type="EMBL" id="JAGGLR010000014">
    <property type="protein sequence ID" value="MBP2064146.1"/>
    <property type="molecule type" value="Genomic_DNA"/>
</dbReference>
<dbReference type="Pfam" id="PF07690">
    <property type="entry name" value="MFS_1"/>
    <property type="match status" value="1"/>
</dbReference>
<feature type="transmembrane region" description="Helical" evidence="7">
    <location>
        <begin position="255"/>
        <end position="277"/>
    </location>
</feature>
<keyword evidence="2" id="KW-0813">Transport</keyword>